<name>A0AA40HSK9_CNENI</name>
<dbReference type="InterPro" id="IPR016197">
    <property type="entry name" value="Chromo-like_dom_sf"/>
</dbReference>
<dbReference type="AlphaFoldDB" id="A0AA40HSK9"/>
<proteinExistence type="predicted"/>
<evidence type="ECO:0000313" key="4">
    <source>
        <dbReference type="EMBL" id="KAK1336580.1"/>
    </source>
</evidence>
<dbReference type="Proteomes" id="UP001177744">
    <property type="component" value="Unassembled WGS sequence"/>
</dbReference>
<protein>
    <recommendedName>
        <fullName evidence="3">Chromo shadow domain-containing protein</fullName>
    </recommendedName>
</protein>
<comment type="caution">
    <text evidence="4">The sequence shown here is derived from an EMBL/GenBank/DDBJ whole genome shotgun (WGS) entry which is preliminary data.</text>
</comment>
<evidence type="ECO:0000313" key="5">
    <source>
        <dbReference type="Proteomes" id="UP001177744"/>
    </source>
</evidence>
<dbReference type="GO" id="GO:0005634">
    <property type="term" value="C:nucleus"/>
    <property type="evidence" value="ECO:0007669"/>
    <property type="project" value="UniProtKB-SubCell"/>
</dbReference>
<keyword evidence="2" id="KW-0539">Nucleus</keyword>
<dbReference type="Gene3D" id="2.40.50.40">
    <property type="match status" value="1"/>
</dbReference>
<organism evidence="4 5">
    <name type="scientific">Cnephaeus nilssonii</name>
    <name type="common">Northern bat</name>
    <name type="synonym">Eptesicus nilssonii</name>
    <dbReference type="NCBI Taxonomy" id="3371016"/>
    <lineage>
        <taxon>Eukaryota</taxon>
        <taxon>Metazoa</taxon>
        <taxon>Chordata</taxon>
        <taxon>Craniata</taxon>
        <taxon>Vertebrata</taxon>
        <taxon>Euteleostomi</taxon>
        <taxon>Mammalia</taxon>
        <taxon>Eutheria</taxon>
        <taxon>Laurasiatheria</taxon>
        <taxon>Chiroptera</taxon>
        <taxon>Yangochiroptera</taxon>
        <taxon>Vespertilionidae</taxon>
        <taxon>Cnephaeus</taxon>
    </lineage>
</organism>
<comment type="subcellular location">
    <subcellularLocation>
        <location evidence="1">Nucleus</location>
    </subcellularLocation>
</comment>
<evidence type="ECO:0000256" key="1">
    <source>
        <dbReference type="ARBA" id="ARBA00004123"/>
    </source>
</evidence>
<reference evidence="4" key="1">
    <citation type="submission" date="2023-06" db="EMBL/GenBank/DDBJ databases">
        <title>Reference genome for the Northern bat (Eptesicus nilssonii), a most northern bat species.</title>
        <authorList>
            <person name="Laine V.N."/>
            <person name="Pulliainen A.T."/>
            <person name="Lilley T.M."/>
        </authorList>
    </citation>
    <scope>NUCLEOTIDE SEQUENCE</scope>
    <source>
        <strain evidence="4">BLF_Eptnil</strain>
        <tissue evidence="4">Kidney</tissue>
    </source>
</reference>
<dbReference type="SUPFAM" id="SSF54160">
    <property type="entry name" value="Chromo domain-like"/>
    <property type="match status" value="1"/>
</dbReference>
<feature type="domain" description="Chromo shadow" evidence="3">
    <location>
        <begin position="1"/>
        <end position="50"/>
    </location>
</feature>
<sequence length="120" mass="13381">MERIIGETGSIGELMFLMKWENSKEADLGPAKEAHAVISFYEARLTWHSYPSEDVTRINSPEYLPLSHLTVGFNDPPPPPRPTTSTVTRLLRTMQSCGTPRPHRAEQLLGPTSAVHTTIL</sequence>
<evidence type="ECO:0000259" key="3">
    <source>
        <dbReference type="SMART" id="SM00300"/>
    </source>
</evidence>
<accession>A0AA40HSK9</accession>
<dbReference type="EMBL" id="JAULJE010000012">
    <property type="protein sequence ID" value="KAK1336580.1"/>
    <property type="molecule type" value="Genomic_DNA"/>
</dbReference>
<dbReference type="Pfam" id="PF01393">
    <property type="entry name" value="Chromo_shadow"/>
    <property type="match status" value="1"/>
</dbReference>
<keyword evidence="5" id="KW-1185">Reference proteome</keyword>
<dbReference type="InterPro" id="IPR008251">
    <property type="entry name" value="Chromo_shadow_dom"/>
</dbReference>
<gene>
    <name evidence="4" type="ORF">QTO34_002613</name>
</gene>
<evidence type="ECO:0000256" key="2">
    <source>
        <dbReference type="ARBA" id="ARBA00023242"/>
    </source>
</evidence>
<dbReference type="SMART" id="SM00300">
    <property type="entry name" value="ChSh"/>
    <property type="match status" value="1"/>
</dbReference>